<evidence type="ECO:0000256" key="1">
    <source>
        <dbReference type="SAM" id="MobiDB-lite"/>
    </source>
</evidence>
<protein>
    <submittedName>
        <fullName evidence="2">Uncharacterized protein</fullName>
    </submittedName>
</protein>
<dbReference type="Proteomes" id="UP000696280">
    <property type="component" value="Unassembled WGS sequence"/>
</dbReference>
<evidence type="ECO:0000313" key="2">
    <source>
        <dbReference type="EMBL" id="CAG8955309.1"/>
    </source>
</evidence>
<name>A0A9N9PJ33_9HELO</name>
<accession>A0A9N9PJ33</accession>
<dbReference type="AlphaFoldDB" id="A0A9N9PJ33"/>
<keyword evidence="3" id="KW-1185">Reference proteome</keyword>
<organism evidence="2 3">
    <name type="scientific">Hymenoscyphus fraxineus</name>
    <dbReference type="NCBI Taxonomy" id="746836"/>
    <lineage>
        <taxon>Eukaryota</taxon>
        <taxon>Fungi</taxon>
        <taxon>Dikarya</taxon>
        <taxon>Ascomycota</taxon>
        <taxon>Pezizomycotina</taxon>
        <taxon>Leotiomycetes</taxon>
        <taxon>Helotiales</taxon>
        <taxon>Helotiaceae</taxon>
        <taxon>Hymenoscyphus</taxon>
    </lineage>
</organism>
<feature type="region of interest" description="Disordered" evidence="1">
    <location>
        <begin position="149"/>
        <end position="171"/>
    </location>
</feature>
<gene>
    <name evidence="2" type="ORF">HYFRA_00011291</name>
</gene>
<comment type="caution">
    <text evidence="2">The sequence shown here is derived from an EMBL/GenBank/DDBJ whole genome shotgun (WGS) entry which is preliminary data.</text>
</comment>
<evidence type="ECO:0000313" key="3">
    <source>
        <dbReference type="Proteomes" id="UP000696280"/>
    </source>
</evidence>
<sequence>MHTTAGGQAASERLVFPAGWYEYGRTLSLSLRLQLRHLELLPGEIRGGTKPNQIFSDDVPTPGRFQEPEPFQGGKSSPNATRAIASATATPYRPTRLLISPRPFNCSKVNLAIPGANPSGDKEESVLSLLRYSRREAVWGRRQKCRERNANAEKGRQLQASEALHQLRESR</sequence>
<reference evidence="2" key="1">
    <citation type="submission" date="2021-07" db="EMBL/GenBank/DDBJ databases">
        <authorList>
            <person name="Durling M."/>
        </authorList>
    </citation>
    <scope>NUCLEOTIDE SEQUENCE</scope>
</reference>
<dbReference type="OrthoDB" id="10432335at2759"/>
<proteinExistence type="predicted"/>
<dbReference type="EMBL" id="CAJVRL010000061">
    <property type="protein sequence ID" value="CAG8955309.1"/>
    <property type="molecule type" value="Genomic_DNA"/>
</dbReference>